<protein>
    <recommendedName>
        <fullName evidence="5">PEP-CTERM protein-sorting domain-containing protein</fullName>
    </recommendedName>
</protein>
<evidence type="ECO:0008006" key="5">
    <source>
        <dbReference type="Google" id="ProtNLM"/>
    </source>
</evidence>
<accession>A0A5C6D2V2</accession>
<evidence type="ECO:0000256" key="1">
    <source>
        <dbReference type="SAM" id="MobiDB-lite"/>
    </source>
</evidence>
<sequence length="276" mass="28932" precursor="true">MISSKSFLLSTVSVLFILGNARAVTLGQIDDFQDGTTQGWIHGNASPDPPSNIADGGPGGVGDNYLQVKSNGVGGAGSRLVAFNESQWIGDYLSAGVTSIAASVNNLGQTDLNLRFVLGGGTSFTYYVTSDPIALPSGSGWQDITFDLSSTGVTVFSGPDSYEDVFSTVSHARIISNPLLEFRGEIIDALLGIDNISANGSTRDGDFDFDDDVDGNDFLIWQRGNSPNGIPSGDLGLWQSNYGTPLAVAQNAVPEPSCTILLLGVVLGLLPHRGQR</sequence>
<evidence type="ECO:0000313" key="3">
    <source>
        <dbReference type="EMBL" id="TWU30455.1"/>
    </source>
</evidence>
<feature type="region of interest" description="Disordered" evidence="1">
    <location>
        <begin position="38"/>
        <end position="59"/>
    </location>
</feature>
<comment type="caution">
    <text evidence="3">The sequence shown here is derived from an EMBL/GenBank/DDBJ whole genome shotgun (WGS) entry which is preliminary data.</text>
</comment>
<organism evidence="3 4">
    <name type="scientific">Bythopirellula polymerisocia</name>
    <dbReference type="NCBI Taxonomy" id="2528003"/>
    <lineage>
        <taxon>Bacteria</taxon>
        <taxon>Pseudomonadati</taxon>
        <taxon>Planctomycetota</taxon>
        <taxon>Planctomycetia</taxon>
        <taxon>Pirellulales</taxon>
        <taxon>Lacipirellulaceae</taxon>
        <taxon>Bythopirellula</taxon>
    </lineage>
</organism>
<name>A0A5C6D2V2_9BACT</name>
<proteinExistence type="predicted"/>
<feature type="signal peptide" evidence="2">
    <location>
        <begin position="1"/>
        <end position="23"/>
    </location>
</feature>
<keyword evidence="2" id="KW-0732">Signal</keyword>
<feature type="chain" id="PRO_5023119064" description="PEP-CTERM protein-sorting domain-containing protein" evidence="2">
    <location>
        <begin position="24"/>
        <end position="276"/>
    </location>
</feature>
<evidence type="ECO:0000256" key="2">
    <source>
        <dbReference type="SAM" id="SignalP"/>
    </source>
</evidence>
<dbReference type="EMBL" id="SJPS01000001">
    <property type="protein sequence ID" value="TWU30455.1"/>
    <property type="molecule type" value="Genomic_DNA"/>
</dbReference>
<keyword evidence="4" id="KW-1185">Reference proteome</keyword>
<dbReference type="AlphaFoldDB" id="A0A5C6D2V2"/>
<dbReference type="Proteomes" id="UP000318437">
    <property type="component" value="Unassembled WGS sequence"/>
</dbReference>
<reference evidence="3 4" key="1">
    <citation type="submission" date="2019-02" db="EMBL/GenBank/DDBJ databases">
        <title>Deep-cultivation of Planctomycetes and their phenomic and genomic characterization uncovers novel biology.</title>
        <authorList>
            <person name="Wiegand S."/>
            <person name="Jogler M."/>
            <person name="Boedeker C."/>
            <person name="Pinto D."/>
            <person name="Vollmers J."/>
            <person name="Rivas-Marin E."/>
            <person name="Kohn T."/>
            <person name="Peeters S.H."/>
            <person name="Heuer A."/>
            <person name="Rast P."/>
            <person name="Oberbeckmann S."/>
            <person name="Bunk B."/>
            <person name="Jeske O."/>
            <person name="Meyerdierks A."/>
            <person name="Storesund J.E."/>
            <person name="Kallscheuer N."/>
            <person name="Luecker S."/>
            <person name="Lage O.M."/>
            <person name="Pohl T."/>
            <person name="Merkel B.J."/>
            <person name="Hornburger P."/>
            <person name="Mueller R.-W."/>
            <person name="Bruemmer F."/>
            <person name="Labrenz M."/>
            <person name="Spormann A.M."/>
            <person name="Op Den Camp H."/>
            <person name="Overmann J."/>
            <person name="Amann R."/>
            <person name="Jetten M.S.M."/>
            <person name="Mascher T."/>
            <person name="Medema M.H."/>
            <person name="Devos D.P."/>
            <person name="Kaster A.-K."/>
            <person name="Ovreas L."/>
            <person name="Rohde M."/>
            <person name="Galperin M.Y."/>
            <person name="Jogler C."/>
        </authorList>
    </citation>
    <scope>NUCLEOTIDE SEQUENCE [LARGE SCALE GENOMIC DNA]</scope>
    <source>
        <strain evidence="3 4">Pla144</strain>
    </source>
</reference>
<gene>
    <name evidence="3" type="ORF">Pla144_12420</name>
</gene>
<evidence type="ECO:0000313" key="4">
    <source>
        <dbReference type="Proteomes" id="UP000318437"/>
    </source>
</evidence>